<dbReference type="EMBL" id="BAAFGK010000004">
    <property type="protein sequence ID" value="GAB0057157.1"/>
    <property type="molecule type" value="Genomic_DNA"/>
</dbReference>
<organism evidence="4 5">
    <name type="scientific">Candidatus Magnetaquiglobus chichijimensis</name>
    <dbReference type="NCBI Taxonomy" id="3141448"/>
    <lineage>
        <taxon>Bacteria</taxon>
        <taxon>Pseudomonadati</taxon>
        <taxon>Pseudomonadota</taxon>
        <taxon>Magnetococcia</taxon>
        <taxon>Magnetococcales</taxon>
        <taxon>Candidatus Magnetaquicoccaceae</taxon>
        <taxon>Candidatus Magnetaquiglobus</taxon>
    </lineage>
</organism>
<evidence type="ECO:0000313" key="5">
    <source>
        <dbReference type="Proteomes" id="UP001628193"/>
    </source>
</evidence>
<dbReference type="Gene3D" id="1.20.1600.10">
    <property type="entry name" value="Outer membrane efflux proteins (OEP)"/>
    <property type="match status" value="1"/>
</dbReference>
<name>A0ABQ0C8E2_9PROT</name>
<gene>
    <name evidence="4" type="ORF">SIID45300_01480</name>
</gene>
<dbReference type="Proteomes" id="UP001628193">
    <property type="component" value="Unassembled WGS sequence"/>
</dbReference>
<proteinExistence type="inferred from homology"/>
<dbReference type="Pfam" id="PF02321">
    <property type="entry name" value="OEP"/>
    <property type="match status" value="2"/>
</dbReference>
<evidence type="ECO:0008006" key="6">
    <source>
        <dbReference type="Google" id="ProtNLM"/>
    </source>
</evidence>
<comment type="caution">
    <text evidence="4">The sequence shown here is derived from an EMBL/GenBank/DDBJ whole genome shotgun (WGS) entry which is preliminary data.</text>
</comment>
<evidence type="ECO:0000256" key="1">
    <source>
        <dbReference type="ARBA" id="ARBA00007613"/>
    </source>
</evidence>
<evidence type="ECO:0000256" key="3">
    <source>
        <dbReference type="SAM" id="SignalP"/>
    </source>
</evidence>
<reference evidence="4 5" key="2">
    <citation type="submission" date="2024-09" db="EMBL/GenBank/DDBJ databases">
        <title>Draft genome sequence of Candidatus Magnetaquicoccaceae bacterium FCR-1.</title>
        <authorList>
            <person name="Shimoshige H."/>
            <person name="Shimamura S."/>
            <person name="Taoka A."/>
            <person name="Kobayashi H."/>
            <person name="Maekawa T."/>
        </authorList>
    </citation>
    <scope>NUCLEOTIDE SEQUENCE [LARGE SCALE GENOMIC DNA]</scope>
    <source>
        <strain evidence="4 5">FCR-1</strain>
    </source>
</reference>
<dbReference type="InterPro" id="IPR010131">
    <property type="entry name" value="MdtP/NodT-like"/>
</dbReference>
<evidence type="ECO:0000313" key="4">
    <source>
        <dbReference type="EMBL" id="GAB0057157.1"/>
    </source>
</evidence>
<accession>A0ABQ0C8E2</accession>
<feature type="chain" id="PRO_5045244303" description="TolC family protein" evidence="3">
    <location>
        <begin position="24"/>
        <end position="421"/>
    </location>
</feature>
<keyword evidence="2" id="KW-0175">Coiled coil</keyword>
<reference evidence="4 5" key="1">
    <citation type="submission" date="2024-05" db="EMBL/GenBank/DDBJ databases">
        <authorList>
            <consortium name="Candidatus Magnetaquicoccaceae bacterium FCR-1 genome sequencing consortium"/>
            <person name="Shimoshige H."/>
            <person name="Shimamura S."/>
            <person name="Taoka A."/>
            <person name="Kobayashi H."/>
            <person name="Maekawa T."/>
        </authorList>
    </citation>
    <scope>NUCLEOTIDE SEQUENCE [LARGE SCALE GENOMIC DNA]</scope>
    <source>
        <strain evidence="4 5">FCR-1</strain>
    </source>
</reference>
<keyword evidence="5" id="KW-1185">Reference proteome</keyword>
<feature type="signal peptide" evidence="3">
    <location>
        <begin position="1"/>
        <end position="23"/>
    </location>
</feature>
<sequence length="421" mass="46755">MRAVSIALCAVTMLIGALETVWAGEVPPVGASVGELLELARRMNPELAAASLERDAARARVDGSDGWPDPKFQITFDDISRNDAGWPSRTAIYKYTLIQEVPGWGKRQTKREIAEAGHREAEGQLQERMAEVVMRVKSAYADYHRVHLSMDATSELIQVMRALVELARVRYAQGMGGQSEATSAEAERGAMSAELARMEKERHRIRARLNALVNRSPDAPLVEHPQMRPIPAEEALRFVPLLERAMGSNPGLKMSQARLEGAQGEKRLAGKNWLPDFELGFGLVDRKDEGMKDGFEAMLNLNLPVVTGWRRAGEREAEAKTGAAQERWNAARLQLESSLREALLSLEEARLVEKSADEVLLPQARVAVRSSLKGYETGITEASMVLDAVQRLKKFQIERLKAQFDQQVRLAEIERLVGGDL</sequence>
<dbReference type="SUPFAM" id="SSF56954">
    <property type="entry name" value="Outer membrane efflux proteins (OEP)"/>
    <property type="match status" value="1"/>
</dbReference>
<protein>
    <recommendedName>
        <fullName evidence="6">TolC family protein</fullName>
    </recommendedName>
</protein>
<dbReference type="InterPro" id="IPR003423">
    <property type="entry name" value="OMP_efflux"/>
</dbReference>
<comment type="similarity">
    <text evidence="1">Belongs to the outer membrane factor (OMF) (TC 1.B.17) family.</text>
</comment>
<dbReference type="PANTHER" id="PTHR30203:SF24">
    <property type="entry name" value="BLR4935 PROTEIN"/>
    <property type="match status" value="1"/>
</dbReference>
<keyword evidence="3" id="KW-0732">Signal</keyword>
<dbReference type="PANTHER" id="PTHR30203">
    <property type="entry name" value="OUTER MEMBRANE CATION EFFLUX PROTEIN"/>
    <property type="match status" value="1"/>
</dbReference>
<evidence type="ECO:0000256" key="2">
    <source>
        <dbReference type="SAM" id="Coils"/>
    </source>
</evidence>
<feature type="coiled-coil region" evidence="2">
    <location>
        <begin position="181"/>
        <end position="215"/>
    </location>
</feature>
<dbReference type="RefSeq" id="WP_420904863.1">
    <property type="nucleotide sequence ID" value="NZ_BAAFGK010000004.1"/>
</dbReference>